<name>A0A060T3P0_BLAAD</name>
<sequence>MSTYSKRRRRQFQRPLDIGSSELFPDDVSQQFVGQSTPKSENAPELVPTVMSNSGMDFTQLAQLTPELGRSVNPELDEQLSLPSQLHYNGMGELKISEERMKNVHPKGHKPWPEDMPRKLTYNEMVELYGDTDSDFIMLKYPWSSSGSN</sequence>
<organism evidence="2">
    <name type="scientific">Blastobotrys adeninivorans</name>
    <name type="common">Yeast</name>
    <name type="synonym">Arxula adeninivorans</name>
    <dbReference type="NCBI Taxonomy" id="409370"/>
    <lineage>
        <taxon>Eukaryota</taxon>
        <taxon>Fungi</taxon>
        <taxon>Dikarya</taxon>
        <taxon>Ascomycota</taxon>
        <taxon>Saccharomycotina</taxon>
        <taxon>Dipodascomycetes</taxon>
        <taxon>Dipodascales</taxon>
        <taxon>Trichomonascaceae</taxon>
        <taxon>Blastobotrys</taxon>
    </lineage>
</organism>
<proteinExistence type="predicted"/>
<dbReference type="EMBL" id="HG937691">
    <property type="protein sequence ID" value="CDP33791.1"/>
    <property type="molecule type" value="Genomic_DNA"/>
</dbReference>
<evidence type="ECO:0000256" key="1">
    <source>
        <dbReference type="SAM" id="MobiDB-lite"/>
    </source>
</evidence>
<reference evidence="2" key="1">
    <citation type="submission" date="2014-02" db="EMBL/GenBank/DDBJ databases">
        <authorList>
            <person name="Genoscope - CEA"/>
        </authorList>
    </citation>
    <scope>NUCLEOTIDE SEQUENCE</scope>
    <source>
        <strain evidence="2">LS3</strain>
    </source>
</reference>
<gene>
    <name evidence="2" type="ORF">GNLVRS02_ARAD1A17622g</name>
</gene>
<evidence type="ECO:0000313" key="2">
    <source>
        <dbReference type="EMBL" id="CDP33791.1"/>
    </source>
</evidence>
<accession>A0A060T3P0</accession>
<protein>
    <submittedName>
        <fullName evidence="2">ARAD1A17622p</fullName>
    </submittedName>
</protein>
<dbReference type="AlphaFoldDB" id="A0A060T3P0"/>
<reference evidence="2" key="2">
    <citation type="submission" date="2014-06" db="EMBL/GenBank/DDBJ databases">
        <title>The complete genome of Blastobotrys (Arxula) adeninivorans LS3 - a yeast of biotechnological interest.</title>
        <authorList>
            <person name="Kunze G."/>
            <person name="Gaillardin C."/>
            <person name="Czernicka M."/>
            <person name="Durrens P."/>
            <person name="Martin T."/>
            <person name="Boer E."/>
            <person name="Gabaldon T."/>
            <person name="Cruz J."/>
            <person name="Talla E."/>
            <person name="Marck C."/>
            <person name="Goffeau A."/>
            <person name="Barbe V."/>
            <person name="Baret P."/>
            <person name="Baronian K."/>
            <person name="Beier S."/>
            <person name="Bleykasten C."/>
            <person name="Bode R."/>
            <person name="Casaregola S."/>
            <person name="Despons L."/>
            <person name="Fairhead C."/>
            <person name="Giersberg M."/>
            <person name="Gierski P."/>
            <person name="Hahnel U."/>
            <person name="Hartmann A."/>
            <person name="Jankowska D."/>
            <person name="Jubin C."/>
            <person name="Jung P."/>
            <person name="Lafontaine I."/>
            <person name="Leh-Louis V."/>
            <person name="Lemaire M."/>
            <person name="Marcet-Houben M."/>
            <person name="Mascher M."/>
            <person name="Morel G."/>
            <person name="Richard G.-F."/>
            <person name="Riechen J."/>
            <person name="Sacerdot C."/>
            <person name="Sarkar A."/>
            <person name="Savel G."/>
            <person name="Schacherer J."/>
            <person name="Sherman D."/>
            <person name="Straub M.-L."/>
            <person name="Stein N."/>
            <person name="Thierry A."/>
            <person name="Trautwein-Schult A."/>
            <person name="Westhof E."/>
            <person name="Worch S."/>
            <person name="Dujon B."/>
            <person name="Souciet J.-L."/>
            <person name="Wincker P."/>
            <person name="Scholz U."/>
            <person name="Neuveglise N."/>
        </authorList>
    </citation>
    <scope>NUCLEOTIDE SEQUENCE</scope>
    <source>
        <strain evidence="2">LS3</strain>
    </source>
</reference>
<feature type="region of interest" description="Disordered" evidence="1">
    <location>
        <begin position="1"/>
        <end position="25"/>
    </location>
</feature>
<feature type="compositionally biased region" description="Basic residues" evidence="1">
    <location>
        <begin position="1"/>
        <end position="12"/>
    </location>
</feature>